<keyword evidence="1" id="KW-0472">Membrane</keyword>
<name>A0AAQ3NFR9_VIGMU</name>
<evidence type="ECO:0000313" key="2">
    <source>
        <dbReference type="EMBL" id="WVZ07888.1"/>
    </source>
</evidence>
<dbReference type="EMBL" id="CP144695">
    <property type="protein sequence ID" value="WVZ07888.1"/>
    <property type="molecule type" value="Genomic_DNA"/>
</dbReference>
<feature type="transmembrane region" description="Helical" evidence="1">
    <location>
        <begin position="76"/>
        <end position="102"/>
    </location>
</feature>
<accession>A0AAQ3NFR9</accession>
<proteinExistence type="predicted"/>
<keyword evidence="1" id="KW-1133">Transmembrane helix</keyword>
<dbReference type="AlphaFoldDB" id="A0AAQ3NFR9"/>
<keyword evidence="3" id="KW-1185">Reference proteome</keyword>
<protein>
    <submittedName>
        <fullName evidence="2">Uncharacterized protein</fullName>
    </submittedName>
</protein>
<gene>
    <name evidence="2" type="ORF">V8G54_021234</name>
</gene>
<reference evidence="2 3" key="1">
    <citation type="journal article" date="2023" name="Life. Sci Alliance">
        <title>Evolutionary insights into 3D genome organization and epigenetic landscape of Vigna mungo.</title>
        <authorList>
            <person name="Junaid A."/>
            <person name="Singh B."/>
            <person name="Bhatia S."/>
        </authorList>
    </citation>
    <scope>NUCLEOTIDE SEQUENCE [LARGE SCALE GENOMIC DNA]</scope>
    <source>
        <strain evidence="2">Urdbean</strain>
    </source>
</reference>
<sequence>MKAREALFVWSGDMEKLAIKVCEFGAEHLCEVFLVFDFEIFACSDSVWRRDGVPTISGSHDLINGKDERMAFKEKGLVLAVLLGLLVFFSMAKTSITTLWSWRVAQYSNLPARNGGSGSQFSQSIIGHVSHRNQPLRYPTHYTLVLFEDAYMQPSAPVVTTQKPRIAARIPSPAICTYVEQSSTCHQHSSQDAKPLTTRFTGCQAFNQMEQSLQDAKPSRSNQKHLYAQLTPQSESLSRKITTVFLENSWSFQN</sequence>
<evidence type="ECO:0000313" key="3">
    <source>
        <dbReference type="Proteomes" id="UP001374535"/>
    </source>
</evidence>
<keyword evidence="1" id="KW-0812">Transmembrane</keyword>
<dbReference type="Proteomes" id="UP001374535">
    <property type="component" value="Chromosome 6"/>
</dbReference>
<organism evidence="2 3">
    <name type="scientific">Vigna mungo</name>
    <name type="common">Black gram</name>
    <name type="synonym">Phaseolus mungo</name>
    <dbReference type="NCBI Taxonomy" id="3915"/>
    <lineage>
        <taxon>Eukaryota</taxon>
        <taxon>Viridiplantae</taxon>
        <taxon>Streptophyta</taxon>
        <taxon>Embryophyta</taxon>
        <taxon>Tracheophyta</taxon>
        <taxon>Spermatophyta</taxon>
        <taxon>Magnoliopsida</taxon>
        <taxon>eudicotyledons</taxon>
        <taxon>Gunneridae</taxon>
        <taxon>Pentapetalae</taxon>
        <taxon>rosids</taxon>
        <taxon>fabids</taxon>
        <taxon>Fabales</taxon>
        <taxon>Fabaceae</taxon>
        <taxon>Papilionoideae</taxon>
        <taxon>50 kb inversion clade</taxon>
        <taxon>NPAAA clade</taxon>
        <taxon>indigoferoid/millettioid clade</taxon>
        <taxon>Phaseoleae</taxon>
        <taxon>Vigna</taxon>
    </lineage>
</organism>
<evidence type="ECO:0000256" key="1">
    <source>
        <dbReference type="SAM" id="Phobius"/>
    </source>
</evidence>